<dbReference type="InterPro" id="IPR027065">
    <property type="entry name" value="Lon_Prtase"/>
</dbReference>
<evidence type="ECO:0000256" key="10">
    <source>
        <dbReference type="PIRNR" id="PIRNR001174"/>
    </source>
</evidence>
<dbReference type="AlphaFoldDB" id="A0A840TJQ2"/>
<dbReference type="RefSeq" id="WP_184169464.1">
    <property type="nucleotide sequence ID" value="NZ_JACHGF010000001.1"/>
</dbReference>
<dbReference type="PANTHER" id="PTHR10046">
    <property type="entry name" value="ATP DEPENDENT LON PROTEASE FAMILY MEMBER"/>
    <property type="match status" value="1"/>
</dbReference>
<keyword evidence="5 9" id="KW-0378">Hydrolase</keyword>
<feature type="domain" description="Lon proteolytic" evidence="15">
    <location>
        <begin position="629"/>
        <end position="810"/>
    </location>
</feature>
<dbReference type="CDD" id="cd19500">
    <property type="entry name" value="RecA-like_Lon"/>
    <property type="match status" value="1"/>
</dbReference>
<evidence type="ECO:0000259" key="16">
    <source>
        <dbReference type="PROSITE" id="PS51787"/>
    </source>
</evidence>
<dbReference type="Gene3D" id="1.20.58.1480">
    <property type="match status" value="1"/>
</dbReference>
<dbReference type="Proteomes" id="UP000557307">
    <property type="component" value="Unassembled WGS sequence"/>
</dbReference>
<evidence type="ECO:0000256" key="7">
    <source>
        <dbReference type="ARBA" id="ARBA00022840"/>
    </source>
</evidence>
<dbReference type="GO" id="GO:0005524">
    <property type="term" value="F:ATP binding"/>
    <property type="evidence" value="ECO:0007669"/>
    <property type="project" value="UniProtKB-UniRule"/>
</dbReference>
<dbReference type="SUPFAM" id="SSF52540">
    <property type="entry name" value="P-loop containing nucleoside triphosphate hydrolases"/>
    <property type="match status" value="1"/>
</dbReference>
<dbReference type="Pfam" id="PF22667">
    <property type="entry name" value="Lon_lid"/>
    <property type="match status" value="1"/>
</dbReference>
<comment type="subunit">
    <text evidence="9 10">Homohexamer. Organized in a ring with a central cavity.</text>
</comment>
<dbReference type="InterPro" id="IPR008268">
    <property type="entry name" value="Peptidase_S16_AS"/>
</dbReference>
<evidence type="ECO:0000259" key="15">
    <source>
        <dbReference type="PROSITE" id="PS51786"/>
    </source>
</evidence>
<keyword evidence="18" id="KW-1185">Reference proteome</keyword>
<organism evidence="17 18">
    <name type="scientific">Rhabdobacter roseus</name>
    <dbReference type="NCBI Taxonomy" id="1655419"/>
    <lineage>
        <taxon>Bacteria</taxon>
        <taxon>Pseudomonadati</taxon>
        <taxon>Bacteroidota</taxon>
        <taxon>Cytophagia</taxon>
        <taxon>Cytophagales</taxon>
        <taxon>Cytophagaceae</taxon>
        <taxon>Rhabdobacter</taxon>
    </lineage>
</organism>
<dbReference type="InterPro" id="IPR003593">
    <property type="entry name" value="AAA+_ATPase"/>
</dbReference>
<dbReference type="EMBL" id="JACHGF010000001">
    <property type="protein sequence ID" value="MBB5282027.1"/>
    <property type="molecule type" value="Genomic_DNA"/>
</dbReference>
<dbReference type="SUPFAM" id="SSF54211">
    <property type="entry name" value="Ribosomal protein S5 domain 2-like"/>
    <property type="match status" value="1"/>
</dbReference>
<comment type="caution">
    <text evidence="17">The sequence shown here is derived from an EMBL/GenBank/DDBJ whole genome shotgun (WGS) entry which is preliminary data.</text>
</comment>
<keyword evidence="2 9" id="KW-0963">Cytoplasm</keyword>
<dbReference type="InterPro" id="IPR004815">
    <property type="entry name" value="Lon_bac/euk-typ"/>
</dbReference>
<dbReference type="GO" id="GO:0005737">
    <property type="term" value="C:cytoplasm"/>
    <property type="evidence" value="ECO:0007669"/>
    <property type="project" value="UniProtKB-SubCell"/>
</dbReference>
<feature type="domain" description="Lon N-terminal" evidence="16">
    <location>
        <begin position="43"/>
        <end position="242"/>
    </location>
</feature>
<dbReference type="Pfam" id="PF00004">
    <property type="entry name" value="AAA"/>
    <property type="match status" value="1"/>
</dbReference>
<evidence type="ECO:0000256" key="12">
    <source>
        <dbReference type="PIRSR" id="PIRSR001174-2"/>
    </source>
</evidence>
<evidence type="ECO:0000256" key="3">
    <source>
        <dbReference type="ARBA" id="ARBA00022670"/>
    </source>
</evidence>
<dbReference type="Gene3D" id="2.30.130.40">
    <property type="entry name" value="LON domain-like"/>
    <property type="match status" value="1"/>
</dbReference>
<dbReference type="GO" id="GO:0034605">
    <property type="term" value="P:cellular response to heat"/>
    <property type="evidence" value="ECO:0007669"/>
    <property type="project" value="UniProtKB-UniRule"/>
</dbReference>
<dbReference type="InterPro" id="IPR003959">
    <property type="entry name" value="ATPase_AAA_core"/>
</dbReference>
<evidence type="ECO:0000313" key="18">
    <source>
        <dbReference type="Proteomes" id="UP000557307"/>
    </source>
</evidence>
<protein>
    <recommendedName>
        <fullName evidence="9 10">Lon protease</fullName>
        <ecNumber evidence="9 10">3.4.21.53</ecNumber>
    </recommendedName>
    <alternativeName>
        <fullName evidence="9">ATP-dependent protease La</fullName>
    </alternativeName>
</protein>
<reference evidence="17 18" key="1">
    <citation type="submission" date="2020-08" db="EMBL/GenBank/DDBJ databases">
        <title>Genomic Encyclopedia of Type Strains, Phase IV (KMG-IV): sequencing the most valuable type-strain genomes for metagenomic binning, comparative biology and taxonomic classification.</title>
        <authorList>
            <person name="Goeker M."/>
        </authorList>
    </citation>
    <scope>NUCLEOTIDE SEQUENCE [LARGE SCALE GENOMIC DNA]</scope>
    <source>
        <strain evidence="17 18">DSM 105074</strain>
    </source>
</reference>
<evidence type="ECO:0000256" key="2">
    <source>
        <dbReference type="ARBA" id="ARBA00022490"/>
    </source>
</evidence>
<dbReference type="InterPro" id="IPR027543">
    <property type="entry name" value="Lon_bac"/>
</dbReference>
<evidence type="ECO:0000313" key="17">
    <source>
        <dbReference type="EMBL" id="MBB5282027.1"/>
    </source>
</evidence>
<dbReference type="Gene3D" id="3.40.50.300">
    <property type="entry name" value="P-loop containing nucleotide triphosphate hydrolases"/>
    <property type="match status" value="1"/>
</dbReference>
<dbReference type="EC" id="3.4.21.53" evidence="9 10"/>
<keyword evidence="6 9" id="KW-0720">Serine protease</keyword>
<dbReference type="InterPro" id="IPR008269">
    <property type="entry name" value="Lon_proteolytic"/>
</dbReference>
<dbReference type="Pfam" id="PF02190">
    <property type="entry name" value="LON_substr_bdg"/>
    <property type="match status" value="1"/>
</dbReference>
<evidence type="ECO:0000256" key="6">
    <source>
        <dbReference type="ARBA" id="ARBA00022825"/>
    </source>
</evidence>
<feature type="active site" evidence="9 11">
    <location>
        <position position="716"/>
    </location>
</feature>
<dbReference type="HAMAP" id="MF_01973">
    <property type="entry name" value="lon_bact"/>
    <property type="match status" value="1"/>
</dbReference>
<evidence type="ECO:0000256" key="5">
    <source>
        <dbReference type="ARBA" id="ARBA00022801"/>
    </source>
</evidence>
<gene>
    <name evidence="9" type="primary">lon</name>
    <name evidence="17" type="ORF">HNQ92_000148</name>
</gene>
<feature type="binding site" evidence="9 12">
    <location>
        <begin position="393"/>
        <end position="400"/>
    </location>
    <ligand>
        <name>ATP</name>
        <dbReference type="ChEBI" id="CHEBI:30616"/>
    </ligand>
</feature>
<dbReference type="InterPro" id="IPR015947">
    <property type="entry name" value="PUA-like_sf"/>
</dbReference>
<evidence type="ECO:0000256" key="1">
    <source>
        <dbReference type="ARBA" id="ARBA00004496"/>
    </source>
</evidence>
<comment type="induction">
    <text evidence="9">By heat shock.</text>
</comment>
<feature type="active site" evidence="9 11">
    <location>
        <position position="759"/>
    </location>
</feature>
<dbReference type="InterPro" id="IPR003111">
    <property type="entry name" value="Lon_prtase_N"/>
</dbReference>
<keyword evidence="3 9" id="KW-0645">Protease</keyword>
<evidence type="ECO:0000256" key="9">
    <source>
        <dbReference type="HAMAP-Rule" id="MF_01973"/>
    </source>
</evidence>
<dbReference type="Pfam" id="PF05362">
    <property type="entry name" value="Lon_C"/>
    <property type="match status" value="1"/>
</dbReference>
<comment type="catalytic activity">
    <reaction evidence="9 10 13">
        <text>Hydrolysis of proteins in presence of ATP.</text>
        <dbReference type="EC" id="3.4.21.53"/>
    </reaction>
</comment>
<dbReference type="GO" id="GO:0006515">
    <property type="term" value="P:protein quality control for misfolded or incompletely synthesized proteins"/>
    <property type="evidence" value="ECO:0007669"/>
    <property type="project" value="UniProtKB-UniRule"/>
</dbReference>
<dbReference type="PROSITE" id="PS01046">
    <property type="entry name" value="LON_SER"/>
    <property type="match status" value="1"/>
</dbReference>
<dbReference type="GO" id="GO:0043565">
    <property type="term" value="F:sequence-specific DNA binding"/>
    <property type="evidence" value="ECO:0007669"/>
    <property type="project" value="UniProtKB-UniRule"/>
</dbReference>
<dbReference type="GO" id="GO:0016887">
    <property type="term" value="F:ATP hydrolysis activity"/>
    <property type="evidence" value="ECO:0007669"/>
    <property type="project" value="UniProtKB-UniRule"/>
</dbReference>
<dbReference type="Gene3D" id="1.10.8.60">
    <property type="match status" value="1"/>
</dbReference>
<evidence type="ECO:0000256" key="8">
    <source>
        <dbReference type="ARBA" id="ARBA00023016"/>
    </source>
</evidence>
<evidence type="ECO:0000256" key="4">
    <source>
        <dbReference type="ARBA" id="ARBA00022741"/>
    </source>
</evidence>
<dbReference type="InterPro" id="IPR014721">
    <property type="entry name" value="Ribsml_uS5_D2-typ_fold_subgr"/>
</dbReference>
<dbReference type="SMART" id="SM00382">
    <property type="entry name" value="AAA"/>
    <property type="match status" value="1"/>
</dbReference>
<evidence type="ECO:0000256" key="14">
    <source>
        <dbReference type="RuleBase" id="RU000591"/>
    </source>
</evidence>
<dbReference type="PROSITE" id="PS51786">
    <property type="entry name" value="LON_PROTEOLYTIC"/>
    <property type="match status" value="1"/>
</dbReference>
<dbReference type="GO" id="GO:0004176">
    <property type="term" value="F:ATP-dependent peptidase activity"/>
    <property type="evidence" value="ECO:0007669"/>
    <property type="project" value="UniProtKB-UniRule"/>
</dbReference>
<name>A0A840TJQ2_9BACT</name>
<accession>A0A840TJQ2</accession>
<dbReference type="SUPFAM" id="SSF88697">
    <property type="entry name" value="PUA domain-like"/>
    <property type="match status" value="1"/>
</dbReference>
<dbReference type="GO" id="GO:0004252">
    <property type="term" value="F:serine-type endopeptidase activity"/>
    <property type="evidence" value="ECO:0007669"/>
    <property type="project" value="UniProtKB-UniRule"/>
</dbReference>
<dbReference type="PIRSF" id="PIRSF001174">
    <property type="entry name" value="Lon_proteas"/>
    <property type="match status" value="1"/>
</dbReference>
<dbReference type="SMART" id="SM00464">
    <property type="entry name" value="LON"/>
    <property type="match status" value="1"/>
</dbReference>
<dbReference type="InterPro" id="IPR027417">
    <property type="entry name" value="P-loop_NTPase"/>
</dbReference>
<keyword evidence="7 9" id="KW-0067">ATP-binding</keyword>
<comment type="function">
    <text evidence="9">ATP-dependent serine protease that mediates the selective degradation of mutant and abnormal proteins as well as certain short-lived regulatory proteins. Required for cellular homeostasis and for survival from DNA damage and developmental changes induced by stress. Degrades polypeptides processively to yield small peptide fragments that are 5 to 10 amino acids long. Binds to DNA in a double-stranded, site-specific manner.</text>
</comment>
<dbReference type="Gene3D" id="1.20.5.5270">
    <property type="match status" value="1"/>
</dbReference>
<keyword evidence="4 9" id="KW-0547">Nucleotide-binding</keyword>
<sequence length="837" mass="94693">MNFELSDLYSRLLMSDSDFDSLEIVPIGGPEGVDEPFDVPDELAILPIRHTVLFPGMVIPVTVVRQKAIRLVKKIYRNSDINQRILGAVTQSKPQKEDPVADDLHSVGTVAHILKMITLPDGNVTIIVQGRQRFEIKEIIREDPYITARVEAIDDSFAYANRKESKALLQSLRDGAHRIMRLNPEIPQEARIALDNIESPVFLIHFLSSNINVEVADKQRLLEEKNGQKQANLLLQYMMREIEMLELKREIQSKASSDIDQQQRDYFLRQQIKVLHDELGIDSPEREMDEMRIKGGLKKWPDAVRLHFEKELAKLQRINPMAPEYPVTLNYLEMMVDLPWSEFTKDNFDLVRAQKVLDADHFGLEKVKERIIEYLAVLKLKNNLKAPILCLYGPPGVGKTSLGKSIAKALNREYIRMALGGVHDEAEIRGHRKTYIGAMPGKVIQNIKKAGSSNPVFILDEIDKVSSDFRGDPASALLEVLDPEQNSSFTDNYLEVEYDLSRVLFVATANSLETIHPALRDRMEIIEMTGYTIEEKLQIAKKYLVPKQRKDHGLKATDVKIEDKALLRIIEGYTRESGVRNLEQKVGTLIRKLAKSIAMEQEYTKTIKEEHIEKLLGPEVFDKDLYQDNDFAGVVTGLAWTSVGGEILFIETSLSRGKGNLTLSGQLGEVMKESAITALSYLKAHAERLGIDYRIFNHYDLHVHVPAGAVPKDGPSAGVTMLTSMASIFTQRRVKSFVAMTGEITLRGKVLPVGGIKEKILAARRAGVKEIILCVKNRKDVEEVHANYIKDLTFHYVDRVDEVLAIALLPEKVAQPLRFVLPEEKEEKKETFITIEP</sequence>
<dbReference type="InterPro" id="IPR046336">
    <property type="entry name" value="Lon_prtase_N_sf"/>
</dbReference>
<dbReference type="NCBIfam" id="TIGR00763">
    <property type="entry name" value="lon"/>
    <property type="match status" value="1"/>
</dbReference>
<dbReference type="Gene3D" id="3.30.230.10">
    <property type="match status" value="1"/>
</dbReference>
<evidence type="ECO:0000256" key="11">
    <source>
        <dbReference type="PIRSR" id="PIRSR001174-1"/>
    </source>
</evidence>
<dbReference type="InterPro" id="IPR020568">
    <property type="entry name" value="Ribosomal_Su5_D2-typ_SF"/>
</dbReference>
<dbReference type="PRINTS" id="PR00830">
    <property type="entry name" value="ENDOLAPTASE"/>
</dbReference>
<evidence type="ECO:0000256" key="13">
    <source>
        <dbReference type="PROSITE-ProRule" id="PRU01122"/>
    </source>
</evidence>
<proteinExistence type="evidence at transcript level"/>
<comment type="similarity">
    <text evidence="9 10 13 14">Belongs to the peptidase S16 family.</text>
</comment>
<keyword evidence="8 9" id="KW-0346">Stress response</keyword>
<dbReference type="InterPro" id="IPR054594">
    <property type="entry name" value="Lon_lid"/>
</dbReference>
<dbReference type="FunFam" id="3.40.50.300:FF:000382">
    <property type="entry name" value="Lon protease homolog 2, peroxisomal"/>
    <property type="match status" value="1"/>
</dbReference>
<comment type="subcellular location">
    <subcellularLocation>
        <location evidence="1 9 10">Cytoplasm</location>
    </subcellularLocation>
</comment>
<dbReference type="PROSITE" id="PS51787">
    <property type="entry name" value="LON_N"/>
    <property type="match status" value="1"/>
</dbReference>